<dbReference type="EMBL" id="BGKA01000020">
    <property type="protein sequence ID" value="GBH14702.1"/>
    <property type="molecule type" value="Genomic_DNA"/>
</dbReference>
<dbReference type="AlphaFoldDB" id="A0AAN4TJ02"/>
<dbReference type="PROSITE" id="PS51257">
    <property type="entry name" value="PROKAR_LIPOPROTEIN"/>
    <property type="match status" value="1"/>
</dbReference>
<protein>
    <submittedName>
        <fullName evidence="2">Formylglycine-generating enzyme</fullName>
    </submittedName>
</protein>
<feature type="signal peptide" evidence="1">
    <location>
        <begin position="1"/>
        <end position="25"/>
    </location>
</feature>
<feature type="chain" id="PRO_5042927202" evidence="1">
    <location>
        <begin position="26"/>
        <end position="69"/>
    </location>
</feature>
<dbReference type="Proteomes" id="UP000248291">
    <property type="component" value="Unassembled WGS sequence"/>
</dbReference>
<name>A0AAN4TJ02_PSESF</name>
<evidence type="ECO:0000313" key="2">
    <source>
        <dbReference type="EMBL" id="GBH14702.1"/>
    </source>
</evidence>
<sequence length="69" mass="7545">MHRPLMLACATVWLLLICACQSSSPTPPVMMACQPPPIPPAWFMEAREANLTLRLLGELSPSPTTAIRD</sequence>
<keyword evidence="1" id="KW-0732">Signal</keyword>
<evidence type="ECO:0000256" key="1">
    <source>
        <dbReference type="SAM" id="SignalP"/>
    </source>
</evidence>
<comment type="caution">
    <text evidence="2">The sequence shown here is derived from an EMBL/GenBank/DDBJ whole genome shotgun (WGS) entry which is preliminary data.</text>
</comment>
<proteinExistence type="predicted"/>
<organism evidence="2 3">
    <name type="scientific">Pseudomonas syringae pv. actinidiae</name>
    <dbReference type="NCBI Taxonomy" id="103796"/>
    <lineage>
        <taxon>Bacteria</taxon>
        <taxon>Pseudomonadati</taxon>
        <taxon>Pseudomonadota</taxon>
        <taxon>Gammaproteobacteria</taxon>
        <taxon>Pseudomonadales</taxon>
        <taxon>Pseudomonadaceae</taxon>
        <taxon>Pseudomonas</taxon>
        <taxon>Pseudomonas syringae</taxon>
    </lineage>
</organism>
<accession>A0AAN4TJ02</accession>
<evidence type="ECO:0000313" key="3">
    <source>
        <dbReference type="Proteomes" id="UP000248291"/>
    </source>
</evidence>
<reference evidence="2 3" key="1">
    <citation type="submission" date="2018-04" db="EMBL/GenBank/DDBJ databases">
        <title>Draft genome sequence of Pseudomonas syringae pv. actinidiae biovar 3 strains isolated from kiwifruit in Kagawa prefecture.</title>
        <authorList>
            <person name="Tabuchi M."/>
            <person name="Saito M."/>
            <person name="Fujiwara S."/>
            <person name="Sasa N."/>
            <person name="Akimitsu K."/>
            <person name="Gomi K."/>
            <person name="Konishi-Sugita S."/>
            <person name="Hamano K."/>
            <person name="Kataoka I."/>
        </authorList>
    </citation>
    <scope>NUCLEOTIDE SEQUENCE [LARGE SCALE GENOMIC DNA]</scope>
    <source>
        <strain evidence="2 3">MAFF212211</strain>
    </source>
</reference>
<gene>
    <name evidence="2" type="ORF">KPSA3_00596</name>
</gene>